<dbReference type="InterPro" id="IPR032675">
    <property type="entry name" value="LRR_dom_sf"/>
</dbReference>
<keyword evidence="1" id="KW-0433">Leucine-rich repeat</keyword>
<dbReference type="InterPro" id="IPR003591">
    <property type="entry name" value="Leu-rich_rpt_typical-subtyp"/>
</dbReference>
<feature type="region of interest" description="Disordered" evidence="3">
    <location>
        <begin position="245"/>
        <end position="268"/>
    </location>
</feature>
<evidence type="ECO:0000313" key="5">
    <source>
        <dbReference type="EMBL" id="KAJ8711250.1"/>
    </source>
</evidence>
<dbReference type="PANTHER" id="PTHR10947:SF3">
    <property type="entry name" value="LEUCINE-RICH REPEAT-CONTAINING PROTEIN 47"/>
    <property type="match status" value="1"/>
</dbReference>
<organism evidence="5 6">
    <name type="scientific">Mythimna separata</name>
    <name type="common">Oriental armyworm</name>
    <name type="synonym">Pseudaletia separata</name>
    <dbReference type="NCBI Taxonomy" id="271217"/>
    <lineage>
        <taxon>Eukaryota</taxon>
        <taxon>Metazoa</taxon>
        <taxon>Ecdysozoa</taxon>
        <taxon>Arthropoda</taxon>
        <taxon>Hexapoda</taxon>
        <taxon>Insecta</taxon>
        <taxon>Pterygota</taxon>
        <taxon>Neoptera</taxon>
        <taxon>Endopterygota</taxon>
        <taxon>Lepidoptera</taxon>
        <taxon>Glossata</taxon>
        <taxon>Ditrysia</taxon>
        <taxon>Noctuoidea</taxon>
        <taxon>Noctuidae</taxon>
        <taxon>Noctuinae</taxon>
        <taxon>Hadenini</taxon>
        <taxon>Mythimna</taxon>
    </lineage>
</organism>
<dbReference type="Pfam" id="PF12799">
    <property type="entry name" value="LRR_4"/>
    <property type="match status" value="1"/>
</dbReference>
<dbReference type="PROSITE" id="PS51450">
    <property type="entry name" value="LRR"/>
    <property type="match status" value="1"/>
</dbReference>
<evidence type="ECO:0000256" key="2">
    <source>
        <dbReference type="ARBA" id="ARBA00022737"/>
    </source>
</evidence>
<comment type="caution">
    <text evidence="5">The sequence shown here is derived from an EMBL/GenBank/DDBJ whole genome shotgun (WGS) entry which is preliminary data.</text>
</comment>
<keyword evidence="6" id="KW-1185">Reference proteome</keyword>
<name>A0AAD7YCU3_MYTSE</name>
<dbReference type="AlphaFoldDB" id="A0AAD7YCU3"/>
<dbReference type="PANTHER" id="PTHR10947">
    <property type="entry name" value="PHENYLALANYL-TRNA SYNTHETASE BETA CHAIN AND LEUCINE-RICH REPEAT-CONTAINING PROTEIN 47"/>
    <property type="match status" value="1"/>
</dbReference>
<dbReference type="InterPro" id="IPR045060">
    <property type="entry name" value="Phe-tRNA-ligase_IIc_bsu"/>
</dbReference>
<dbReference type="SMART" id="SM00369">
    <property type="entry name" value="LRR_TYP"/>
    <property type="match status" value="4"/>
</dbReference>
<dbReference type="Proteomes" id="UP001231518">
    <property type="component" value="Chromosome 21"/>
</dbReference>
<dbReference type="InterPro" id="IPR025875">
    <property type="entry name" value="Leu-rich_rpt_4"/>
</dbReference>
<feature type="domain" description="B3/B4 tRNA-binding" evidence="4">
    <location>
        <begin position="298"/>
        <end position="475"/>
    </location>
</feature>
<dbReference type="GO" id="GO:0006432">
    <property type="term" value="P:phenylalanyl-tRNA aminoacylation"/>
    <property type="evidence" value="ECO:0007669"/>
    <property type="project" value="InterPro"/>
</dbReference>
<dbReference type="InterPro" id="IPR001611">
    <property type="entry name" value="Leu-rich_rpt"/>
</dbReference>
<dbReference type="GO" id="GO:0004826">
    <property type="term" value="F:phenylalanine-tRNA ligase activity"/>
    <property type="evidence" value="ECO:0007669"/>
    <property type="project" value="InterPro"/>
</dbReference>
<evidence type="ECO:0000313" key="6">
    <source>
        <dbReference type="Proteomes" id="UP001231518"/>
    </source>
</evidence>
<evidence type="ECO:0000256" key="1">
    <source>
        <dbReference type="ARBA" id="ARBA00022614"/>
    </source>
</evidence>
<accession>A0AAD7YCU3</accession>
<keyword evidence="2" id="KW-0677">Repeat</keyword>
<dbReference type="GO" id="GO:0003723">
    <property type="term" value="F:RNA binding"/>
    <property type="evidence" value="ECO:0007669"/>
    <property type="project" value="InterPro"/>
</dbReference>
<evidence type="ECO:0000259" key="4">
    <source>
        <dbReference type="SMART" id="SM00873"/>
    </source>
</evidence>
<dbReference type="EMBL" id="JARGEI010000022">
    <property type="protein sequence ID" value="KAJ8711250.1"/>
    <property type="molecule type" value="Genomic_DNA"/>
</dbReference>
<dbReference type="InterPro" id="IPR020825">
    <property type="entry name" value="Phe-tRNA_synthase-like_B3/B4"/>
</dbReference>
<evidence type="ECO:0000256" key="3">
    <source>
        <dbReference type="SAM" id="MobiDB-lite"/>
    </source>
</evidence>
<sequence>MSAWPEVTTAKSENRHEIKLAGAAISKRISESGLDKGIFQLTNINLLNISDTCLSAIPDDISRLVNLQSLLLFGNKITDFNKNITSLKKLKVLDLSRNQLKSIPESLNEMKELASINFSNNEIEEMPKFNDFPSLLTMDLSYNKLKSFLDLENAVLLHLTDLKMKGNAIEELPSYIARSLPSLKNFDIGDNQLKTVPGEVANMAKLKEINLKGNKFTDKRFMKLVDQCRTKQILDYVRDHCPKVDQSQPAAKGKGKKGKKEEPTPEETECDLCHSMNILHVEDDTQRVKIIESQVASVRPYILCCIVNDLSFDDASFKKFIQLQTKLHDTVCDKRNVATIATHDLSKIAPGDLVYTAKAPAALKLTPLSRLRPYSGEQLFQQLTAEAEALRKEKKRNVYSGIHKYLYLLEGKPVYPCLQDASGKVISFPPITNSEDTKMSQESKSMLVEVTSHTSLGACKTVMNKLLQECLLLGIGPQEPGAAYHTLTVQQVKVVDLEGNLKNVYPSRTDCVFEGSNIKVVRSNKK</sequence>
<reference evidence="5" key="1">
    <citation type="submission" date="2023-03" db="EMBL/GenBank/DDBJ databases">
        <title>Chromosome-level genomes of two armyworms, Mythimna separata and Mythimna loreyi, provide insights into the biosynthesis and reception of sex pheromones.</title>
        <authorList>
            <person name="Zhao H."/>
        </authorList>
    </citation>
    <scope>NUCLEOTIDE SEQUENCE</scope>
    <source>
        <strain evidence="5">BeijingLab</strain>
        <tissue evidence="5">Pupa</tissue>
    </source>
</reference>
<protein>
    <recommendedName>
        <fullName evidence="4">B3/B4 tRNA-binding domain-containing protein</fullName>
    </recommendedName>
</protein>
<proteinExistence type="predicted"/>
<gene>
    <name evidence="5" type="ORF">PYW07_008492</name>
</gene>
<dbReference type="SUPFAM" id="SSF52058">
    <property type="entry name" value="L domain-like"/>
    <property type="match status" value="1"/>
</dbReference>
<dbReference type="Gene3D" id="3.80.10.10">
    <property type="entry name" value="Ribonuclease Inhibitor"/>
    <property type="match status" value="1"/>
</dbReference>
<dbReference type="SMART" id="SM00873">
    <property type="entry name" value="B3_4"/>
    <property type="match status" value="1"/>
</dbReference>
<dbReference type="InterPro" id="IPR005146">
    <property type="entry name" value="B3/B4_tRNA-bd"/>
</dbReference>
<dbReference type="Gene3D" id="3.50.40.10">
    <property type="entry name" value="Phenylalanyl-trna Synthetase, Chain B, domain 3"/>
    <property type="match status" value="1"/>
</dbReference>
<dbReference type="Pfam" id="PF13855">
    <property type="entry name" value="LRR_8"/>
    <property type="match status" value="1"/>
</dbReference>